<name>A0A4S4B155_9RHOO</name>
<dbReference type="InterPro" id="IPR016032">
    <property type="entry name" value="Sig_transdc_resp-reg_C-effctor"/>
</dbReference>
<dbReference type="GO" id="GO:0006355">
    <property type="term" value="P:regulation of DNA-templated transcription"/>
    <property type="evidence" value="ECO:0007669"/>
    <property type="project" value="InterPro"/>
</dbReference>
<comment type="caution">
    <text evidence="3">The sequence shown here is derived from an EMBL/GenBank/DDBJ whole genome shotgun (WGS) entry which is preliminary data.</text>
</comment>
<organism evidence="3 4">
    <name type="scientific">Pseudothauera rhizosphaerae</name>
    <dbReference type="NCBI Taxonomy" id="2565932"/>
    <lineage>
        <taxon>Bacteria</taxon>
        <taxon>Pseudomonadati</taxon>
        <taxon>Pseudomonadota</taxon>
        <taxon>Betaproteobacteria</taxon>
        <taxon>Rhodocyclales</taxon>
        <taxon>Zoogloeaceae</taxon>
        <taxon>Pseudothauera</taxon>
    </lineage>
</organism>
<protein>
    <submittedName>
        <fullName evidence="3">LuxR family transcriptional regulator</fullName>
    </submittedName>
</protein>
<dbReference type="AlphaFoldDB" id="A0A4S4B155"/>
<dbReference type="EMBL" id="SSOD01000001">
    <property type="protein sequence ID" value="THF65374.1"/>
    <property type="molecule type" value="Genomic_DNA"/>
</dbReference>
<dbReference type="SUPFAM" id="SSF46894">
    <property type="entry name" value="C-terminal effector domain of the bipartite response regulators"/>
    <property type="match status" value="1"/>
</dbReference>
<proteinExistence type="predicted"/>
<feature type="domain" description="HTH luxR-type" evidence="2">
    <location>
        <begin position="273"/>
        <end position="337"/>
    </location>
</feature>
<dbReference type="OrthoDB" id="256105at2"/>
<sequence length="337" mass="37245">MPGWISPTAANSPNPTGSTGWRPPSAGCGEVPVAARPFGALAESPCLLYGHALVDPSGPNHFGGRVTKGAALHHHRATMPASTISLARIDRFWDELSAFPINRTESALNHALGFLAGLVGAQQALWFDGVRLKHDGSDPVDGWRCTATQFLHSDPQLEKRRTQHTERVERGQVDVCITTLLAGAGRYRIATNREIVPPEWWESEFYRTMFAPLQIRDVLYLAHPIGEDIESWLGFWRMGPNAQPFGAADKERLDDAMRPLKWFHRRLALHYGLHIAENPLTATERKLIEHLLSHAGEADIGKALGLSGNTVHTYATRIYRKLGVKGRQGLAALWLGK</sequence>
<dbReference type="Pfam" id="PF00196">
    <property type="entry name" value="GerE"/>
    <property type="match status" value="1"/>
</dbReference>
<accession>A0A4S4B155</accession>
<reference evidence="3 4" key="1">
    <citation type="submission" date="2019-04" db="EMBL/GenBank/DDBJ databases">
        <title>Azoarcus rhizosphaerae sp. nov. isolated from rhizosphere of Ficus religiosa.</title>
        <authorList>
            <person name="Lin S.-Y."/>
            <person name="Hameed A."/>
            <person name="Hsu Y.-H."/>
            <person name="Young C.-C."/>
        </authorList>
    </citation>
    <scope>NUCLEOTIDE SEQUENCE [LARGE SCALE GENOMIC DNA]</scope>
    <source>
        <strain evidence="3 4">CC-YHH848</strain>
    </source>
</reference>
<dbReference type="PROSITE" id="PS50043">
    <property type="entry name" value="HTH_LUXR_2"/>
    <property type="match status" value="1"/>
</dbReference>
<evidence type="ECO:0000256" key="1">
    <source>
        <dbReference type="SAM" id="MobiDB-lite"/>
    </source>
</evidence>
<dbReference type="Gene3D" id="1.10.10.10">
    <property type="entry name" value="Winged helix-like DNA-binding domain superfamily/Winged helix DNA-binding domain"/>
    <property type="match status" value="1"/>
</dbReference>
<dbReference type="Proteomes" id="UP000307956">
    <property type="component" value="Unassembled WGS sequence"/>
</dbReference>
<evidence type="ECO:0000313" key="4">
    <source>
        <dbReference type="Proteomes" id="UP000307956"/>
    </source>
</evidence>
<feature type="compositionally biased region" description="Polar residues" evidence="1">
    <location>
        <begin position="8"/>
        <end position="19"/>
    </location>
</feature>
<gene>
    <name evidence="3" type="ORF">E6O51_01875</name>
</gene>
<feature type="region of interest" description="Disordered" evidence="1">
    <location>
        <begin position="1"/>
        <end position="25"/>
    </location>
</feature>
<dbReference type="InterPro" id="IPR000792">
    <property type="entry name" value="Tscrpt_reg_LuxR_C"/>
</dbReference>
<dbReference type="InterPro" id="IPR036388">
    <property type="entry name" value="WH-like_DNA-bd_sf"/>
</dbReference>
<keyword evidence="4" id="KW-1185">Reference proteome</keyword>
<dbReference type="SMART" id="SM00421">
    <property type="entry name" value="HTH_LUXR"/>
    <property type="match status" value="1"/>
</dbReference>
<dbReference type="GO" id="GO:0003677">
    <property type="term" value="F:DNA binding"/>
    <property type="evidence" value="ECO:0007669"/>
    <property type="project" value="InterPro"/>
</dbReference>
<evidence type="ECO:0000259" key="2">
    <source>
        <dbReference type="PROSITE" id="PS50043"/>
    </source>
</evidence>
<evidence type="ECO:0000313" key="3">
    <source>
        <dbReference type="EMBL" id="THF65374.1"/>
    </source>
</evidence>